<evidence type="ECO:0000256" key="2">
    <source>
        <dbReference type="ARBA" id="ARBA00006171"/>
    </source>
</evidence>
<comment type="similarity">
    <text evidence="2">Belongs to the HAD-like hydrolase superfamily. CbbY/CbbZ/Gph/YieH family.</text>
</comment>
<dbReference type="SUPFAM" id="SSF56784">
    <property type="entry name" value="HAD-like"/>
    <property type="match status" value="1"/>
</dbReference>
<dbReference type="SFLD" id="SFLDG01129">
    <property type="entry name" value="C1.5:_HAD__Beta-PGM__Phosphata"/>
    <property type="match status" value="1"/>
</dbReference>
<keyword evidence="3" id="KW-0479">Metal-binding</keyword>
<dbReference type="NCBIfam" id="TIGR01509">
    <property type="entry name" value="HAD-SF-IA-v3"/>
    <property type="match status" value="1"/>
</dbReference>
<dbReference type="InterPro" id="IPR023214">
    <property type="entry name" value="HAD_sf"/>
</dbReference>
<dbReference type="InterPro" id="IPR023198">
    <property type="entry name" value="PGP-like_dom2"/>
</dbReference>
<dbReference type="Pfam" id="PF00702">
    <property type="entry name" value="Hydrolase"/>
    <property type="match status" value="1"/>
</dbReference>
<organism evidence="5 6">
    <name type="scientific">Trinickia symbiotica</name>
    <dbReference type="NCBI Taxonomy" id="863227"/>
    <lineage>
        <taxon>Bacteria</taxon>
        <taxon>Pseudomonadati</taxon>
        <taxon>Pseudomonadota</taxon>
        <taxon>Betaproteobacteria</taxon>
        <taxon>Burkholderiales</taxon>
        <taxon>Burkholderiaceae</taxon>
        <taxon>Trinickia</taxon>
    </lineage>
</organism>
<accession>A0A2T3XQC1</accession>
<protein>
    <submittedName>
        <fullName evidence="5">HAD family hydrolase</fullName>
    </submittedName>
</protein>
<dbReference type="Gene3D" id="3.40.50.1000">
    <property type="entry name" value="HAD superfamily/HAD-like"/>
    <property type="match status" value="1"/>
</dbReference>
<dbReference type="InterPro" id="IPR051600">
    <property type="entry name" value="Beta-PGM-like"/>
</dbReference>
<evidence type="ECO:0000313" key="5">
    <source>
        <dbReference type="EMBL" id="PTB18698.1"/>
    </source>
</evidence>
<dbReference type="Proteomes" id="UP000240638">
    <property type="component" value="Unassembled WGS sequence"/>
</dbReference>
<dbReference type="GO" id="GO:0046872">
    <property type="term" value="F:metal ion binding"/>
    <property type="evidence" value="ECO:0007669"/>
    <property type="project" value="UniProtKB-KW"/>
</dbReference>
<dbReference type="EMBL" id="PYUC01000011">
    <property type="protein sequence ID" value="PTB18698.1"/>
    <property type="molecule type" value="Genomic_DNA"/>
</dbReference>
<dbReference type="PANTHER" id="PTHR46193:SF10">
    <property type="entry name" value="6-PHOSPHOGLUCONATE PHOSPHATASE"/>
    <property type="match status" value="1"/>
</dbReference>
<keyword evidence="4" id="KW-0460">Magnesium</keyword>
<dbReference type="RefSeq" id="WP_107152753.1">
    <property type="nucleotide sequence ID" value="NZ_PYUC01000011.1"/>
</dbReference>
<evidence type="ECO:0000256" key="1">
    <source>
        <dbReference type="ARBA" id="ARBA00001946"/>
    </source>
</evidence>
<dbReference type="InterPro" id="IPR036412">
    <property type="entry name" value="HAD-like_sf"/>
</dbReference>
<name>A0A2T3XQC1_9BURK</name>
<evidence type="ECO:0000313" key="6">
    <source>
        <dbReference type="Proteomes" id="UP000240638"/>
    </source>
</evidence>
<reference evidence="5 6" key="1">
    <citation type="submission" date="2018-03" db="EMBL/GenBank/DDBJ databases">
        <title>Whole genome analyses suggest that Burkholderia sensu lato contains two further novel genera in the rhizoxinica-symbiotica group Mycetohabitans gen. nov., and Trinickia gen. nov.: implications for the evolution of diazotrophy and nodulation in the Burkholderiaceae.</title>
        <authorList>
            <person name="Estrada De Los Santos P."/>
            <person name="Palmer M."/>
            <person name="Chavez-Ramirez B."/>
            <person name="Steenkamp E.T."/>
            <person name="Hirsch A.M."/>
            <person name="Manyaka P."/>
            <person name="Maluk M."/>
            <person name="Lafos M."/>
            <person name="Crook M."/>
            <person name="Gross E."/>
            <person name="Simon M.F."/>
            <person name="Bueno Dos Reis Junior F."/>
            <person name="Poole P.S."/>
            <person name="Venter S.N."/>
            <person name="James E.K."/>
        </authorList>
    </citation>
    <scope>NUCLEOTIDE SEQUENCE [LARGE SCALE GENOMIC DNA]</scope>
    <source>
        <strain evidence="5 6">JPY-366</strain>
    </source>
</reference>
<dbReference type="Gene3D" id="1.10.150.240">
    <property type="entry name" value="Putative phosphatase, domain 2"/>
    <property type="match status" value="1"/>
</dbReference>
<sequence>MYDYLLCDCDGALVVSEVIAHRVLVEMLTAAFPEIDATSASRSAWYPETPTAFAGIERHFGIRLPPDFAARLSSNLERALEHSRAPIAAVRDALGRVPLPAAAISNQRRANLAAAIARAGLARVFEQRLFSAEHVARPKPYPDLYESAARQLGTEPARCIAVSDNVAGLAAARDAGMTTIAFVGASRSPGGYAQVLRHLGVRHIIERMEELPGLLAGAVAASRGDSGLRPLRQ</sequence>
<proteinExistence type="inferred from homology"/>
<comment type="caution">
    <text evidence="5">The sequence shown here is derived from an EMBL/GenBank/DDBJ whole genome shotgun (WGS) entry which is preliminary data.</text>
</comment>
<dbReference type="GO" id="GO:0016787">
    <property type="term" value="F:hydrolase activity"/>
    <property type="evidence" value="ECO:0007669"/>
    <property type="project" value="UniProtKB-KW"/>
</dbReference>
<dbReference type="SFLD" id="SFLDS00003">
    <property type="entry name" value="Haloacid_Dehalogenase"/>
    <property type="match status" value="1"/>
</dbReference>
<comment type="cofactor">
    <cofactor evidence="1">
        <name>Mg(2+)</name>
        <dbReference type="ChEBI" id="CHEBI:18420"/>
    </cofactor>
</comment>
<dbReference type="AlphaFoldDB" id="A0A2T3XQC1"/>
<dbReference type="PANTHER" id="PTHR46193">
    <property type="entry name" value="6-PHOSPHOGLUCONATE PHOSPHATASE"/>
    <property type="match status" value="1"/>
</dbReference>
<keyword evidence="5" id="KW-0378">Hydrolase</keyword>
<dbReference type="InterPro" id="IPR006439">
    <property type="entry name" value="HAD-SF_hydro_IA"/>
</dbReference>
<evidence type="ECO:0000256" key="3">
    <source>
        <dbReference type="ARBA" id="ARBA00022723"/>
    </source>
</evidence>
<evidence type="ECO:0000256" key="4">
    <source>
        <dbReference type="ARBA" id="ARBA00022842"/>
    </source>
</evidence>
<gene>
    <name evidence="5" type="ORF">C9I57_22120</name>
</gene>